<comment type="caution">
    <text evidence="4">The sequence shown here is derived from an EMBL/GenBank/DDBJ whole genome shotgun (WGS) entry which is preliminary data.</text>
</comment>
<proteinExistence type="predicted"/>
<evidence type="ECO:0000259" key="3">
    <source>
        <dbReference type="Pfam" id="PF18962"/>
    </source>
</evidence>
<evidence type="ECO:0000313" key="5">
    <source>
        <dbReference type="Proteomes" id="UP000305939"/>
    </source>
</evidence>
<dbReference type="AlphaFoldDB" id="A0A4S3LXW5"/>
<dbReference type="Proteomes" id="UP000305939">
    <property type="component" value="Unassembled WGS sequence"/>
</dbReference>
<feature type="chain" id="PRO_5020693576" evidence="2">
    <location>
        <begin position="20"/>
        <end position="141"/>
    </location>
</feature>
<evidence type="ECO:0000256" key="2">
    <source>
        <dbReference type="SAM" id="SignalP"/>
    </source>
</evidence>
<dbReference type="EMBL" id="SSMC01000004">
    <property type="protein sequence ID" value="THD65761.1"/>
    <property type="molecule type" value="Genomic_DNA"/>
</dbReference>
<dbReference type="OrthoDB" id="869215at2"/>
<dbReference type="RefSeq" id="WP_136337045.1">
    <property type="nucleotide sequence ID" value="NZ_QXMP01000002.1"/>
</dbReference>
<organism evidence="4 5">
    <name type="scientific">Robertkochia marina</name>
    <dbReference type="NCBI Taxonomy" id="1227945"/>
    <lineage>
        <taxon>Bacteria</taxon>
        <taxon>Pseudomonadati</taxon>
        <taxon>Bacteroidota</taxon>
        <taxon>Flavobacteriia</taxon>
        <taxon>Flavobacteriales</taxon>
        <taxon>Flavobacteriaceae</taxon>
        <taxon>Robertkochia</taxon>
    </lineage>
</organism>
<reference evidence="4 5" key="1">
    <citation type="submission" date="2019-04" db="EMBL/GenBank/DDBJ databases">
        <title>Draft genome sequence of Robertkochia marina CC-AMO-30D.</title>
        <authorList>
            <person name="Hameed A."/>
            <person name="Lin S.-Y."/>
            <person name="Shahina M."/>
            <person name="Lai W.-A."/>
            <person name="Young C.-C."/>
        </authorList>
    </citation>
    <scope>NUCLEOTIDE SEQUENCE [LARGE SCALE GENOMIC DNA]</scope>
    <source>
        <strain evidence="4 5">CC-AMO-30D</strain>
    </source>
</reference>
<name>A0A4S3LXW5_9FLAO</name>
<feature type="domain" description="Secretion system C-terminal sorting" evidence="3">
    <location>
        <begin position="68"/>
        <end position="140"/>
    </location>
</feature>
<keyword evidence="5" id="KW-1185">Reference proteome</keyword>
<dbReference type="NCBIfam" id="TIGR04183">
    <property type="entry name" value="Por_Secre_tail"/>
    <property type="match status" value="1"/>
</dbReference>
<dbReference type="InterPro" id="IPR026444">
    <property type="entry name" value="Secre_tail"/>
</dbReference>
<feature type="signal peptide" evidence="2">
    <location>
        <begin position="1"/>
        <end position="19"/>
    </location>
</feature>
<sequence>MKQITTLIICLLLLQPVFSAPKEPCEEFQSTVSPMELIDPPGDTPEWSMEYRLLLLSETQNQNNAVKVYPNPVYRKDELNISLSGEGTKNLSFYDITGKMVKKVVTERNSVSINIGDLGVGVYILNVKSATLQTTKKVIIR</sequence>
<accession>A0A4S3LXW5</accession>
<protein>
    <submittedName>
        <fullName evidence="4">T9SS type A sorting domain-containing protein</fullName>
    </submittedName>
</protein>
<dbReference type="Pfam" id="PF18962">
    <property type="entry name" value="Por_Secre_tail"/>
    <property type="match status" value="1"/>
</dbReference>
<evidence type="ECO:0000313" key="4">
    <source>
        <dbReference type="EMBL" id="THD65761.1"/>
    </source>
</evidence>
<gene>
    <name evidence="4" type="ORF">E7Z59_14335</name>
</gene>
<keyword evidence="1 2" id="KW-0732">Signal</keyword>
<evidence type="ECO:0000256" key="1">
    <source>
        <dbReference type="ARBA" id="ARBA00022729"/>
    </source>
</evidence>